<comment type="caution">
    <text evidence="1">The sequence shown here is derived from an EMBL/GenBank/DDBJ whole genome shotgun (WGS) entry which is preliminary data.</text>
</comment>
<accession>A0ACA9L8Y7</accession>
<gene>
    <name evidence="1" type="ORF">SCALOS_LOCUS3885</name>
</gene>
<name>A0ACA9L8Y7_9GLOM</name>
<protein>
    <submittedName>
        <fullName evidence="1">6518_t:CDS:1</fullName>
    </submittedName>
</protein>
<dbReference type="EMBL" id="CAJVPM010004719">
    <property type="protein sequence ID" value="CAG8516480.1"/>
    <property type="molecule type" value="Genomic_DNA"/>
</dbReference>
<reference evidence="1" key="1">
    <citation type="submission" date="2021-06" db="EMBL/GenBank/DDBJ databases">
        <authorList>
            <person name="Kallberg Y."/>
            <person name="Tangrot J."/>
            <person name="Rosling A."/>
        </authorList>
    </citation>
    <scope>NUCLEOTIDE SEQUENCE</scope>
    <source>
        <strain evidence="1">AU212A</strain>
    </source>
</reference>
<sequence>MSDFLNPRNKERYFPYLKDKKEKCFSCLKDKKGCNYNGMPGEFLCERCVNKKECWFLCEGCQKNFNEKGPPEKYNIVTDLDDQKLYLQVQKSKCYHRIEITSTFLDEMARSYLTFSNTLNISGVFLASTPTLPVSSTLSPQLYAPNAFVMLSLNTAQNNILSYYDPVPPQCCDLTLFQQNEFSHTIDGYDYQSAWYQSQVSSTCSSSANYNPNLL</sequence>
<organism evidence="1 2">
    <name type="scientific">Scutellospora calospora</name>
    <dbReference type="NCBI Taxonomy" id="85575"/>
    <lineage>
        <taxon>Eukaryota</taxon>
        <taxon>Fungi</taxon>
        <taxon>Fungi incertae sedis</taxon>
        <taxon>Mucoromycota</taxon>
        <taxon>Glomeromycotina</taxon>
        <taxon>Glomeromycetes</taxon>
        <taxon>Diversisporales</taxon>
        <taxon>Gigasporaceae</taxon>
        <taxon>Scutellospora</taxon>
    </lineage>
</organism>
<evidence type="ECO:0000313" key="1">
    <source>
        <dbReference type="EMBL" id="CAG8516480.1"/>
    </source>
</evidence>
<proteinExistence type="predicted"/>
<dbReference type="Proteomes" id="UP000789860">
    <property type="component" value="Unassembled WGS sequence"/>
</dbReference>
<evidence type="ECO:0000313" key="2">
    <source>
        <dbReference type="Proteomes" id="UP000789860"/>
    </source>
</evidence>
<keyword evidence="2" id="KW-1185">Reference proteome</keyword>